<proteinExistence type="predicted"/>
<dbReference type="InterPro" id="IPR013783">
    <property type="entry name" value="Ig-like_fold"/>
</dbReference>
<dbReference type="InterPro" id="IPR004302">
    <property type="entry name" value="Cellulose/chitin-bd_N"/>
</dbReference>
<dbReference type="RefSeq" id="WP_099642605.1">
    <property type="nucleotide sequence ID" value="NZ_NKHF01000062.1"/>
</dbReference>
<dbReference type="SUPFAM" id="SSF51055">
    <property type="entry name" value="Carbohydrate binding domain"/>
    <property type="match status" value="1"/>
</dbReference>
<evidence type="ECO:0000256" key="1">
    <source>
        <dbReference type="ARBA" id="ARBA00022525"/>
    </source>
</evidence>
<dbReference type="GO" id="GO:0005975">
    <property type="term" value="P:carbohydrate metabolic process"/>
    <property type="evidence" value="ECO:0007669"/>
    <property type="project" value="InterPro"/>
</dbReference>
<dbReference type="Pfam" id="PF18416">
    <property type="entry name" value="GbpA_2"/>
    <property type="match status" value="1"/>
</dbReference>
<keyword evidence="3 5" id="KW-0732">Signal</keyword>
<name>A0A2A5JNU7_PSEO7</name>
<dbReference type="GO" id="GO:0004553">
    <property type="term" value="F:hydrolase activity, hydrolyzing O-glycosyl compounds"/>
    <property type="evidence" value="ECO:0007669"/>
    <property type="project" value="InterPro"/>
</dbReference>
<organism evidence="7 8">
    <name type="scientific">Pseudoalteromonas piscicida</name>
    <dbReference type="NCBI Taxonomy" id="43662"/>
    <lineage>
        <taxon>Bacteria</taxon>
        <taxon>Pseudomonadati</taxon>
        <taxon>Pseudomonadota</taxon>
        <taxon>Gammaproteobacteria</taxon>
        <taxon>Alteromonadales</taxon>
        <taxon>Pseudoalteromonadaceae</taxon>
        <taxon>Pseudoalteromonas</taxon>
    </lineage>
</organism>
<keyword evidence="4" id="KW-0378">Hydrolase</keyword>
<dbReference type="OrthoDB" id="3675244at2"/>
<dbReference type="InterPro" id="IPR036573">
    <property type="entry name" value="CBM_sf_5/12"/>
</dbReference>
<dbReference type="Gene3D" id="2.70.50.50">
    <property type="entry name" value="chitin-binding protein cbp21"/>
    <property type="match status" value="1"/>
</dbReference>
<accession>A0A2A5JNU7</accession>
<dbReference type="InterPro" id="IPR014756">
    <property type="entry name" value="Ig_E-set"/>
</dbReference>
<dbReference type="SMART" id="SM00495">
    <property type="entry name" value="ChtBD3"/>
    <property type="match status" value="1"/>
</dbReference>
<dbReference type="InterPro" id="IPR003610">
    <property type="entry name" value="CBM5/12"/>
</dbReference>
<feature type="domain" description="Chitin-binding type-3" evidence="6">
    <location>
        <begin position="433"/>
        <end position="475"/>
    </location>
</feature>
<keyword evidence="1" id="KW-0964">Secreted</keyword>
<dbReference type="Gene3D" id="3.30.70.2150">
    <property type="match status" value="1"/>
</dbReference>
<dbReference type="PANTHER" id="PTHR34823:SF1">
    <property type="entry name" value="CHITIN-BINDING TYPE-4 DOMAIN-CONTAINING PROTEIN"/>
    <property type="match status" value="1"/>
</dbReference>
<dbReference type="SUPFAM" id="SSF81296">
    <property type="entry name" value="E set domains"/>
    <property type="match status" value="1"/>
</dbReference>
<keyword evidence="2" id="KW-0147">Chitin-binding</keyword>
<dbReference type="GO" id="GO:0008061">
    <property type="term" value="F:chitin binding"/>
    <property type="evidence" value="ECO:0007669"/>
    <property type="project" value="UniProtKB-KW"/>
</dbReference>
<dbReference type="PANTHER" id="PTHR34823">
    <property type="entry name" value="GLCNAC-BINDING PROTEIN A"/>
    <property type="match status" value="1"/>
</dbReference>
<sequence length="475" mass="52874">MNKYQLHNLVTLIGVTSLFVSNTVFAHGYMDFPKARQAICQAQGGYWWPDDGSNIPNQACRAAYLDSGHFQFVQEHEFSANTTDYNNLDAVKANIPDGTLCSAGDPNKSGMSVVSEHWQRTLVEPNSQNRVAVSFRATTPHNPSFWQFFLSKPSYNGENSALTWNDLELINEFGNIDFVVDPDGKRFYKMEIDIPAGRQGNAVLYTRWQRYDVAGEGFYNCSDIVISKAGTPSDWISSGYFLKQGQTASVGDRVWFRTFDDTGNELVNHTLAITEQNVSDWQPKLASYLNATYPNKVQVGVKQTDGSILFDETALLTNEVFQPNAQYTSNLSIVKGDTNTPPTVNPIDNLVLTENTETTLHAHAFDDQNDPLSFIWSIPAPLSYSGEGDTISILAPEVEADQTVQGELTVSDSKASTSVSFTITVKNNTSPQYPQWQATETYVGGDKVTHNQKVYEAKWWTRGEEPGNSDVWKAI</sequence>
<evidence type="ECO:0000256" key="5">
    <source>
        <dbReference type="SAM" id="SignalP"/>
    </source>
</evidence>
<keyword evidence="8" id="KW-1185">Reference proteome</keyword>
<evidence type="ECO:0000259" key="6">
    <source>
        <dbReference type="SMART" id="SM00495"/>
    </source>
</evidence>
<evidence type="ECO:0000313" key="7">
    <source>
        <dbReference type="EMBL" id="PCK31088.1"/>
    </source>
</evidence>
<comment type="caution">
    <text evidence="7">The sequence shown here is derived from an EMBL/GenBank/DDBJ whole genome shotgun (WGS) entry which is preliminary data.</text>
</comment>
<dbReference type="Pfam" id="PF03067">
    <property type="entry name" value="LPMO_10"/>
    <property type="match status" value="1"/>
</dbReference>
<dbReference type="InterPro" id="IPR041029">
    <property type="entry name" value="GbpA_2"/>
</dbReference>
<protein>
    <recommendedName>
        <fullName evidence="6">Chitin-binding type-3 domain-containing protein</fullName>
    </recommendedName>
</protein>
<dbReference type="GO" id="GO:0030246">
    <property type="term" value="F:carbohydrate binding"/>
    <property type="evidence" value="ECO:0007669"/>
    <property type="project" value="InterPro"/>
</dbReference>
<dbReference type="Gene3D" id="2.60.40.10">
    <property type="entry name" value="Immunoglobulins"/>
    <property type="match status" value="1"/>
</dbReference>
<feature type="chain" id="PRO_5012201772" description="Chitin-binding type-3 domain-containing protein" evidence="5">
    <location>
        <begin position="27"/>
        <end position="475"/>
    </location>
</feature>
<dbReference type="EMBL" id="NKHF01000062">
    <property type="protein sequence ID" value="PCK31088.1"/>
    <property type="molecule type" value="Genomic_DNA"/>
</dbReference>
<dbReference type="Pfam" id="PF02839">
    <property type="entry name" value="CBM_5_12"/>
    <property type="match status" value="1"/>
</dbReference>
<evidence type="ECO:0000256" key="2">
    <source>
        <dbReference type="ARBA" id="ARBA00022669"/>
    </source>
</evidence>
<dbReference type="GO" id="GO:0005576">
    <property type="term" value="C:extracellular region"/>
    <property type="evidence" value="ECO:0007669"/>
    <property type="project" value="InterPro"/>
</dbReference>
<dbReference type="InterPro" id="IPR051024">
    <property type="entry name" value="GlcNAc_Chitin_IntDeg"/>
</dbReference>
<gene>
    <name evidence="7" type="ORF">CEX98_13585</name>
</gene>
<dbReference type="Proteomes" id="UP000228621">
    <property type="component" value="Unassembled WGS sequence"/>
</dbReference>
<evidence type="ECO:0000256" key="3">
    <source>
        <dbReference type="ARBA" id="ARBA00022729"/>
    </source>
</evidence>
<evidence type="ECO:0000313" key="8">
    <source>
        <dbReference type="Proteomes" id="UP000228621"/>
    </source>
</evidence>
<evidence type="ECO:0000256" key="4">
    <source>
        <dbReference type="ARBA" id="ARBA00022801"/>
    </source>
</evidence>
<dbReference type="AlphaFoldDB" id="A0A2A5JNU7"/>
<dbReference type="CDD" id="cd12215">
    <property type="entry name" value="ChiC_BD"/>
    <property type="match status" value="1"/>
</dbReference>
<feature type="signal peptide" evidence="5">
    <location>
        <begin position="1"/>
        <end position="26"/>
    </location>
</feature>
<dbReference type="Gene3D" id="2.10.10.20">
    <property type="entry name" value="Carbohydrate-binding module superfamily 5/12"/>
    <property type="match status" value="1"/>
</dbReference>
<reference evidence="8" key="1">
    <citation type="journal article" date="2019" name="Genome Announc.">
        <title>Draft Genome Sequence of Pseudoalteromonas piscicida Strain 36Y ROTHPW, an Hypersaline Seawater Isolate from the South Coast of Sonora, Mexico.</title>
        <authorList>
            <person name="Sanchez-Diaz R."/>
            <person name="Molina-Garza Z.J."/>
            <person name="Cruz-Suarez L.E."/>
            <person name="Selvin J."/>
            <person name="Kiran G.S."/>
            <person name="Ibarra-Gamez J.C."/>
            <person name="Gomez-Gil B."/>
            <person name="Galaviz-Silva L."/>
        </authorList>
    </citation>
    <scope>NUCLEOTIDE SEQUENCE [LARGE SCALE GENOMIC DNA]</scope>
    <source>
        <strain evidence="8">36Y_RITHPW</strain>
    </source>
</reference>